<dbReference type="EMBL" id="CP025066">
    <property type="protein sequence ID" value="AUX09244.1"/>
    <property type="molecule type" value="Genomic_DNA"/>
</dbReference>
<dbReference type="Gene3D" id="1.10.30.50">
    <property type="match status" value="1"/>
</dbReference>
<organism evidence="3 4">
    <name type="scientific">Halalkaliarchaeum desulfuricum</name>
    <dbReference type="NCBI Taxonomy" id="2055893"/>
    <lineage>
        <taxon>Archaea</taxon>
        <taxon>Methanobacteriati</taxon>
        <taxon>Methanobacteriota</taxon>
        <taxon>Stenosarchaea group</taxon>
        <taxon>Halobacteria</taxon>
        <taxon>Halobacteriales</taxon>
        <taxon>Haloferacaceae</taxon>
        <taxon>Halalkaliarchaeum</taxon>
    </lineage>
</organism>
<protein>
    <recommendedName>
        <fullName evidence="2">HNH nuclease domain-containing protein</fullName>
    </recommendedName>
</protein>
<feature type="region of interest" description="Disordered" evidence="1">
    <location>
        <begin position="1"/>
        <end position="96"/>
    </location>
</feature>
<dbReference type="AlphaFoldDB" id="A0A343TJH2"/>
<feature type="compositionally biased region" description="Basic and acidic residues" evidence="1">
    <location>
        <begin position="1"/>
        <end position="13"/>
    </location>
</feature>
<dbReference type="CDD" id="cd00085">
    <property type="entry name" value="HNHc"/>
    <property type="match status" value="1"/>
</dbReference>
<feature type="compositionally biased region" description="Basic and acidic residues" evidence="1">
    <location>
        <begin position="45"/>
        <end position="55"/>
    </location>
</feature>
<reference evidence="4" key="1">
    <citation type="submission" date="2017-11" db="EMBL/GenBank/DDBJ databases">
        <title>Phenotypic and genomic properties of facultatively anaerobic sulfur-reducing natronoarchaea from hypersaline soda lakes.</title>
        <authorList>
            <person name="Sorokin D.Y."/>
            <person name="Kublanov I.V."/>
            <person name="Roman P."/>
            <person name="Sinninghe Damste J.S."/>
            <person name="Golyshin P.N."/>
            <person name="Rojo D."/>
            <person name="Ciordia S."/>
            <person name="Mena M.D.C."/>
            <person name="Ferrer M."/>
            <person name="Messina E."/>
            <person name="Smedile F."/>
            <person name="La Spada G."/>
            <person name="La Cono V."/>
            <person name="Yakimov M.M."/>
        </authorList>
    </citation>
    <scope>NUCLEOTIDE SEQUENCE [LARGE SCALE GENOMIC DNA]</scope>
    <source>
        <strain evidence="4">AArc-Sl</strain>
    </source>
</reference>
<gene>
    <name evidence="3" type="ORF">AArcSl_1615</name>
</gene>
<dbReference type="KEGG" id="hdf:AArcSl_1615"/>
<feature type="compositionally biased region" description="Polar residues" evidence="1">
    <location>
        <begin position="75"/>
        <end position="91"/>
    </location>
</feature>
<dbReference type="InterPro" id="IPR003615">
    <property type="entry name" value="HNH_nuc"/>
</dbReference>
<name>A0A343TJH2_9EURY</name>
<evidence type="ECO:0000313" key="4">
    <source>
        <dbReference type="Proteomes" id="UP000263012"/>
    </source>
</evidence>
<keyword evidence="4" id="KW-1185">Reference proteome</keyword>
<evidence type="ECO:0000313" key="3">
    <source>
        <dbReference type="EMBL" id="AUX09244.1"/>
    </source>
</evidence>
<dbReference type="GO" id="GO:0008270">
    <property type="term" value="F:zinc ion binding"/>
    <property type="evidence" value="ECO:0007669"/>
    <property type="project" value="InterPro"/>
</dbReference>
<proteinExistence type="predicted"/>
<evidence type="ECO:0000259" key="2">
    <source>
        <dbReference type="SMART" id="SM00507"/>
    </source>
</evidence>
<dbReference type="InterPro" id="IPR002711">
    <property type="entry name" value="HNH"/>
</dbReference>
<dbReference type="GO" id="GO:0004519">
    <property type="term" value="F:endonuclease activity"/>
    <property type="evidence" value="ECO:0007669"/>
    <property type="project" value="InterPro"/>
</dbReference>
<accession>A0A343TJH2</accession>
<dbReference type="SMART" id="SM00507">
    <property type="entry name" value="HNHc"/>
    <property type="match status" value="1"/>
</dbReference>
<feature type="domain" description="HNH nuclease" evidence="2">
    <location>
        <begin position="99"/>
        <end position="158"/>
    </location>
</feature>
<dbReference type="Proteomes" id="UP000263012">
    <property type="component" value="Chromosome"/>
</dbReference>
<dbReference type="GO" id="GO:0003676">
    <property type="term" value="F:nucleic acid binding"/>
    <property type="evidence" value="ECO:0007669"/>
    <property type="project" value="InterPro"/>
</dbReference>
<sequence>MTKPDETPQKQEQTKAAATNSPNKNKSPTEGEISQEQTEEFQETQTEREQKKELTTNHQNTGSELDQLREKAMESATQHIPETISTTTTEKPQYDRSTEVKEYVLARADGYCEGCGDPAPFTRKNGGPYLHVHHIHELSRGGADTPNNVIALCPNCHYRVHHGENGEKYNQKLEKKLETIENQSKSA</sequence>
<feature type="compositionally biased region" description="Polar residues" evidence="1">
    <location>
        <begin position="14"/>
        <end position="34"/>
    </location>
</feature>
<evidence type="ECO:0000256" key="1">
    <source>
        <dbReference type="SAM" id="MobiDB-lite"/>
    </source>
</evidence>
<dbReference type="Pfam" id="PF01844">
    <property type="entry name" value="HNH"/>
    <property type="match status" value="1"/>
</dbReference>